<sequence>MAKMFIIALCLLSLAQLSGAVDDLLYLDPEGVKALDAVLTKLNSIFAYKHEERLRFLFNDRSEVEYHGMRYKGFEKIREWFRKMIHEEQFSYVMFQTKWDMATDLSEVRANGVVQLNGNDKQFSIRIVFDESFQNIVESLVISD</sequence>
<dbReference type="AlphaFoldDB" id="A0A8S1H653"/>
<accession>A0A8S1H653</accession>
<comment type="caution">
    <text evidence="2">The sequence shown here is derived from an EMBL/GenBank/DDBJ whole genome shotgun (WGS) entry which is preliminary data.</text>
</comment>
<evidence type="ECO:0000313" key="2">
    <source>
        <dbReference type="EMBL" id="CAD6190238.1"/>
    </source>
</evidence>
<dbReference type="EMBL" id="CAJGYM010000014">
    <property type="protein sequence ID" value="CAD6190238.1"/>
    <property type="molecule type" value="Genomic_DNA"/>
</dbReference>
<keyword evidence="3" id="KW-1185">Reference proteome</keyword>
<evidence type="ECO:0000256" key="1">
    <source>
        <dbReference type="SAM" id="SignalP"/>
    </source>
</evidence>
<evidence type="ECO:0008006" key="4">
    <source>
        <dbReference type="Google" id="ProtNLM"/>
    </source>
</evidence>
<proteinExistence type="predicted"/>
<reference evidence="2" key="1">
    <citation type="submission" date="2020-10" db="EMBL/GenBank/DDBJ databases">
        <authorList>
            <person name="Kikuchi T."/>
        </authorList>
    </citation>
    <scope>NUCLEOTIDE SEQUENCE</scope>
    <source>
        <strain evidence="2">NKZ352</strain>
    </source>
</reference>
<name>A0A8S1H653_9PELO</name>
<dbReference type="Proteomes" id="UP000835052">
    <property type="component" value="Unassembled WGS sequence"/>
</dbReference>
<protein>
    <recommendedName>
        <fullName evidence="4">Nuclear transport factor 2 family protein</fullName>
    </recommendedName>
</protein>
<feature type="signal peptide" evidence="1">
    <location>
        <begin position="1"/>
        <end position="20"/>
    </location>
</feature>
<keyword evidence="1" id="KW-0732">Signal</keyword>
<organism evidence="2 3">
    <name type="scientific">Caenorhabditis auriculariae</name>
    <dbReference type="NCBI Taxonomy" id="2777116"/>
    <lineage>
        <taxon>Eukaryota</taxon>
        <taxon>Metazoa</taxon>
        <taxon>Ecdysozoa</taxon>
        <taxon>Nematoda</taxon>
        <taxon>Chromadorea</taxon>
        <taxon>Rhabditida</taxon>
        <taxon>Rhabditina</taxon>
        <taxon>Rhabditomorpha</taxon>
        <taxon>Rhabditoidea</taxon>
        <taxon>Rhabditidae</taxon>
        <taxon>Peloderinae</taxon>
        <taxon>Caenorhabditis</taxon>
    </lineage>
</organism>
<evidence type="ECO:0000313" key="3">
    <source>
        <dbReference type="Proteomes" id="UP000835052"/>
    </source>
</evidence>
<gene>
    <name evidence="2" type="ORF">CAUJ_LOCUS6157</name>
</gene>
<feature type="chain" id="PRO_5035858917" description="Nuclear transport factor 2 family protein" evidence="1">
    <location>
        <begin position="21"/>
        <end position="144"/>
    </location>
</feature>